<dbReference type="PANTHER" id="PTHR11017:SF527">
    <property type="entry name" value="TMV RESISTANCE PROTEIN N-LIKE"/>
    <property type="match status" value="1"/>
</dbReference>
<dbReference type="EMBL" id="CM007658">
    <property type="protein sequence ID" value="ONH89964.1"/>
    <property type="molecule type" value="Genomic_DNA"/>
</dbReference>
<dbReference type="GO" id="GO:0061809">
    <property type="term" value="F:NAD+ nucleosidase activity, cyclic ADP-ribose generating"/>
    <property type="evidence" value="ECO:0007669"/>
    <property type="project" value="UniProtKB-EC"/>
</dbReference>
<dbReference type="PRINTS" id="PR00364">
    <property type="entry name" value="DISEASERSIST"/>
</dbReference>
<evidence type="ECO:0000256" key="7">
    <source>
        <dbReference type="SAM" id="Coils"/>
    </source>
</evidence>
<feature type="coiled-coil region" evidence="7">
    <location>
        <begin position="1113"/>
        <end position="1140"/>
    </location>
</feature>
<dbReference type="GO" id="GO:0007165">
    <property type="term" value="P:signal transduction"/>
    <property type="evidence" value="ECO:0007669"/>
    <property type="project" value="InterPro"/>
</dbReference>
<dbReference type="InterPro" id="IPR042197">
    <property type="entry name" value="Apaf_helical"/>
</dbReference>
<protein>
    <recommendedName>
        <fullName evidence="1">ADP-ribosyl cyclase/cyclic ADP-ribose hydrolase</fullName>
        <ecNumber evidence="1">3.2.2.6</ecNumber>
    </recommendedName>
</protein>
<dbReference type="InterPro" id="IPR000157">
    <property type="entry name" value="TIR_dom"/>
</dbReference>
<name>A0A251MV86_PRUPE</name>
<dbReference type="Pfam" id="PF23282">
    <property type="entry name" value="WHD_ROQ1"/>
    <property type="match status" value="1"/>
</dbReference>
<dbReference type="FunFam" id="3.40.50.10140:FF:000007">
    <property type="entry name" value="Disease resistance protein (TIR-NBS-LRR class)"/>
    <property type="match status" value="1"/>
</dbReference>
<evidence type="ECO:0000313" key="9">
    <source>
        <dbReference type="EMBL" id="ONH89964.1"/>
    </source>
</evidence>
<sequence length="1211" mass="138671">MALSSQRAFTSATAVCPWKYQVFLSFRGEDTRRGFTDYLYRQLDWRGIRTFRDDPDLERGTDINPELLTAIEQSRFAIIVLSTNYATSSWCLRELTHIVQSMKEKERIFPIFYDVDPSDVRHQRGSYGAALVIHERNCGEEREEVLEWRNALKKVANLAGWNSKDYRYDTELITKIVDAVWDKVHPTFSLLDSTEILVGLDTKLKEIDMHLDTSANDVRFVGIWGMGGMGKTTLARLVYERISHSFEGSSFLANVREVCASASATHGLVPLQKQLLSDILRKENIQVYNAHIGFTMIKRCLYNKKVLLILDDVDQSNQLEMLIREKDCFGLGSRIIITTRDERLLVEHGIEKIYEVMPLTQDEAVYLFSMKAFRKDDLEEDYLELSKNFINYARGLPLALKTLGSFLYKRSRDEWMSALDKLKQAPDREIFQILKISYDGLEEMQKQIFLDVACFHKSYLKEEVIEILDNCGFVGTRIVIHVLIEKSLLSISVLDNCVYMHDLIQEMAWEIVRQESFDKPGGRSRLWLHNDIDHVLTNNTGTEAIEGIVLRLHEFEAAHWNPEAFTKMCKLRLLKINNLRLSLGPKYLPNSLRILEWSWYPSKYLPPSFQPVELAELRMQHSKIDHLWNGIKYMVKLKCIDLSYSENLTRTPDFTGTQNLERLIFEGCTNLVKIHPSIASLKRLRVLNFKNCKSIKNLPSEVELESLETFDLSGCSKLKKIPEFVGEMKNFSKLSLSFTAVEQMPSSNIHSMASLKELDMSGISMRDPSSSLVPMKNIELPRSWHSFFSFGLLPRKNPHPVSLVLASLKDLRFLKRLNLKDCNLCEGAIPEDIGLLSSLKELNLDGNHFVSLPASISGLSKLETFTLMNCKRLQKLPSLPSTGRNFFSLKTGNCTSLKVFPDPTPTCGGSTILIDFFNCFSLVDHQGSSSIIYLMLKKFLQVLPSVPPSLLSCVRSTIYILPLVQEIPRSWKNFRIVIPGSEIPEWFSNQSVGDSVIETLPSDSNSKWVGFAFCALFVPVEEISATGHGRILFKMTEYGSFFIDVVNDVASDHLWLILLSRESSFDKEPTGRPETYWWNECYDRKIRFHFKVKASASYPGEKTLVKVKKCGVRILYEQDAEELNRTMKQYSNRKNSFYEDVTDCDFDKSDKVQGAITKRTREQYCIETGPSGIVTLGKESLCKRMKLSTASKEELKDSNLVGSREFHHPEA</sequence>
<dbReference type="SMART" id="SM00255">
    <property type="entry name" value="TIR"/>
    <property type="match status" value="1"/>
</dbReference>
<dbReference type="PROSITE" id="PS50104">
    <property type="entry name" value="TIR"/>
    <property type="match status" value="1"/>
</dbReference>
<dbReference type="Gene3D" id="1.10.8.430">
    <property type="entry name" value="Helical domain of apoptotic protease-activating factors"/>
    <property type="match status" value="1"/>
</dbReference>
<evidence type="ECO:0000256" key="4">
    <source>
        <dbReference type="ARBA" id="ARBA00022801"/>
    </source>
</evidence>
<dbReference type="SUPFAM" id="SSF52058">
    <property type="entry name" value="L domain-like"/>
    <property type="match status" value="1"/>
</dbReference>
<evidence type="ECO:0000256" key="5">
    <source>
        <dbReference type="ARBA" id="ARBA00023027"/>
    </source>
</evidence>
<dbReference type="InterPro" id="IPR002182">
    <property type="entry name" value="NB-ARC"/>
</dbReference>
<keyword evidence="5" id="KW-0520">NAD</keyword>
<dbReference type="InterPro" id="IPR045344">
    <property type="entry name" value="C-JID"/>
</dbReference>
<dbReference type="Gene3D" id="3.80.10.10">
    <property type="entry name" value="Ribonuclease Inhibitor"/>
    <property type="match status" value="2"/>
</dbReference>
<evidence type="ECO:0000256" key="1">
    <source>
        <dbReference type="ARBA" id="ARBA00011982"/>
    </source>
</evidence>
<accession>A0A251MV86</accession>
<dbReference type="InterPro" id="IPR044974">
    <property type="entry name" value="Disease_R_plants"/>
</dbReference>
<dbReference type="InterPro" id="IPR027417">
    <property type="entry name" value="P-loop_NTPase"/>
</dbReference>
<dbReference type="Pfam" id="PF01582">
    <property type="entry name" value="TIR"/>
    <property type="match status" value="1"/>
</dbReference>
<proteinExistence type="predicted"/>
<dbReference type="InterPro" id="IPR001611">
    <property type="entry name" value="Leu-rich_rpt"/>
</dbReference>
<dbReference type="Gene3D" id="3.40.50.10140">
    <property type="entry name" value="Toll/interleukin-1 receptor homology (TIR) domain"/>
    <property type="match status" value="1"/>
</dbReference>
<organism evidence="9 10">
    <name type="scientific">Prunus persica</name>
    <name type="common">Peach</name>
    <name type="synonym">Amygdalus persica</name>
    <dbReference type="NCBI Taxonomy" id="3760"/>
    <lineage>
        <taxon>Eukaryota</taxon>
        <taxon>Viridiplantae</taxon>
        <taxon>Streptophyta</taxon>
        <taxon>Embryophyta</taxon>
        <taxon>Tracheophyta</taxon>
        <taxon>Spermatophyta</taxon>
        <taxon>Magnoliopsida</taxon>
        <taxon>eudicotyledons</taxon>
        <taxon>Gunneridae</taxon>
        <taxon>Pentapetalae</taxon>
        <taxon>rosids</taxon>
        <taxon>fabids</taxon>
        <taxon>Rosales</taxon>
        <taxon>Rosaceae</taxon>
        <taxon>Amygdaloideae</taxon>
        <taxon>Amygdaleae</taxon>
        <taxon>Prunus</taxon>
    </lineage>
</organism>
<dbReference type="Proteomes" id="UP000006882">
    <property type="component" value="Chromosome G8"/>
</dbReference>
<keyword evidence="3" id="KW-0677">Repeat</keyword>
<keyword evidence="10" id="KW-1185">Reference proteome</keyword>
<dbReference type="EC" id="3.2.2.6" evidence="1"/>
<feature type="domain" description="TIR" evidence="8">
    <location>
        <begin position="18"/>
        <end position="184"/>
    </location>
</feature>
<reference evidence="9 10" key="1">
    <citation type="journal article" date="2013" name="Nat. Genet.">
        <title>The high-quality draft genome of peach (Prunus persica) identifies unique patterns of genetic diversity, domestication and genome evolution.</title>
        <authorList>
            <consortium name="International Peach Genome Initiative"/>
            <person name="Verde I."/>
            <person name="Abbott A.G."/>
            <person name="Scalabrin S."/>
            <person name="Jung S."/>
            <person name="Shu S."/>
            <person name="Marroni F."/>
            <person name="Zhebentyayeva T."/>
            <person name="Dettori M.T."/>
            <person name="Grimwood J."/>
            <person name="Cattonaro F."/>
            <person name="Zuccolo A."/>
            <person name="Rossini L."/>
            <person name="Jenkins J."/>
            <person name="Vendramin E."/>
            <person name="Meisel L.A."/>
            <person name="Decroocq V."/>
            <person name="Sosinski B."/>
            <person name="Prochnik S."/>
            <person name="Mitros T."/>
            <person name="Policriti A."/>
            <person name="Cipriani G."/>
            <person name="Dondini L."/>
            <person name="Ficklin S."/>
            <person name="Goodstein D.M."/>
            <person name="Xuan P."/>
            <person name="Del Fabbro C."/>
            <person name="Aramini V."/>
            <person name="Copetti D."/>
            <person name="Gonzalez S."/>
            <person name="Horner D.S."/>
            <person name="Falchi R."/>
            <person name="Lucas S."/>
            <person name="Mica E."/>
            <person name="Maldonado J."/>
            <person name="Lazzari B."/>
            <person name="Bielenberg D."/>
            <person name="Pirona R."/>
            <person name="Miculan M."/>
            <person name="Barakat A."/>
            <person name="Testolin R."/>
            <person name="Stella A."/>
            <person name="Tartarini S."/>
            <person name="Tonutti P."/>
            <person name="Arus P."/>
            <person name="Orellana A."/>
            <person name="Wells C."/>
            <person name="Main D."/>
            <person name="Vizzotto G."/>
            <person name="Silva H."/>
            <person name="Salamini F."/>
            <person name="Schmutz J."/>
            <person name="Morgante M."/>
            <person name="Rokhsar D.S."/>
        </authorList>
    </citation>
    <scope>NUCLEOTIDE SEQUENCE [LARGE SCALE GENOMIC DNA]</scope>
    <source>
        <strain evidence="10">cv. Nemared</strain>
    </source>
</reference>
<dbReference type="Gramene" id="ONH89964">
    <property type="protein sequence ID" value="ONH89964"/>
    <property type="gene ID" value="PRUPE_8G026800"/>
</dbReference>
<dbReference type="SUPFAM" id="SSF52200">
    <property type="entry name" value="Toll/Interleukin receptor TIR domain"/>
    <property type="match status" value="1"/>
</dbReference>
<dbReference type="InterPro" id="IPR058192">
    <property type="entry name" value="WHD_ROQ1-like"/>
</dbReference>
<comment type="catalytic activity">
    <reaction evidence="6">
        <text>NAD(+) + H2O = ADP-D-ribose + nicotinamide + H(+)</text>
        <dbReference type="Rhea" id="RHEA:16301"/>
        <dbReference type="ChEBI" id="CHEBI:15377"/>
        <dbReference type="ChEBI" id="CHEBI:15378"/>
        <dbReference type="ChEBI" id="CHEBI:17154"/>
        <dbReference type="ChEBI" id="CHEBI:57540"/>
        <dbReference type="ChEBI" id="CHEBI:57967"/>
        <dbReference type="EC" id="3.2.2.6"/>
    </reaction>
    <physiologicalReaction direction="left-to-right" evidence="6">
        <dbReference type="Rhea" id="RHEA:16302"/>
    </physiologicalReaction>
</comment>
<evidence type="ECO:0000256" key="3">
    <source>
        <dbReference type="ARBA" id="ARBA00022737"/>
    </source>
</evidence>
<dbReference type="Pfam" id="PF00931">
    <property type="entry name" value="NB-ARC"/>
    <property type="match status" value="1"/>
</dbReference>
<dbReference type="InterPro" id="IPR032675">
    <property type="entry name" value="LRR_dom_sf"/>
</dbReference>
<evidence type="ECO:0000259" key="8">
    <source>
        <dbReference type="PROSITE" id="PS50104"/>
    </source>
</evidence>
<dbReference type="AlphaFoldDB" id="A0A251MV86"/>
<dbReference type="SUPFAM" id="SSF52540">
    <property type="entry name" value="P-loop containing nucleoside triphosphate hydrolases"/>
    <property type="match status" value="1"/>
</dbReference>
<dbReference type="GO" id="GO:0006952">
    <property type="term" value="P:defense response"/>
    <property type="evidence" value="ECO:0007669"/>
    <property type="project" value="InterPro"/>
</dbReference>
<gene>
    <name evidence="9" type="ORF">PRUPE_8G026800</name>
</gene>
<dbReference type="PANTHER" id="PTHR11017">
    <property type="entry name" value="LEUCINE-RICH REPEAT-CONTAINING PROTEIN"/>
    <property type="match status" value="1"/>
</dbReference>
<evidence type="ECO:0000256" key="2">
    <source>
        <dbReference type="ARBA" id="ARBA00022614"/>
    </source>
</evidence>
<dbReference type="GO" id="GO:0043531">
    <property type="term" value="F:ADP binding"/>
    <property type="evidence" value="ECO:0007669"/>
    <property type="project" value="InterPro"/>
</dbReference>
<keyword evidence="7" id="KW-0175">Coiled coil</keyword>
<dbReference type="InterPro" id="IPR035897">
    <property type="entry name" value="Toll_tir_struct_dom_sf"/>
</dbReference>
<dbReference type="SMR" id="A0A251MV86"/>
<evidence type="ECO:0000256" key="6">
    <source>
        <dbReference type="ARBA" id="ARBA00047304"/>
    </source>
</evidence>
<dbReference type="Pfam" id="PF20160">
    <property type="entry name" value="C-JID"/>
    <property type="match status" value="1"/>
</dbReference>
<keyword evidence="2" id="KW-0433">Leucine-rich repeat</keyword>
<dbReference type="Pfam" id="PF00560">
    <property type="entry name" value="LRR_1"/>
    <property type="match status" value="1"/>
</dbReference>
<dbReference type="Gene3D" id="3.40.50.300">
    <property type="entry name" value="P-loop containing nucleotide triphosphate hydrolases"/>
    <property type="match status" value="1"/>
</dbReference>
<keyword evidence="4" id="KW-0378">Hydrolase</keyword>
<dbReference type="OrthoDB" id="1144635at2759"/>
<evidence type="ECO:0000313" key="10">
    <source>
        <dbReference type="Proteomes" id="UP000006882"/>
    </source>
</evidence>